<feature type="transmembrane region" description="Helical" evidence="1">
    <location>
        <begin position="37"/>
        <end position="55"/>
    </location>
</feature>
<protein>
    <submittedName>
        <fullName evidence="2">Uncharacterized protein</fullName>
    </submittedName>
</protein>
<evidence type="ECO:0000313" key="2">
    <source>
        <dbReference type="EMBL" id="MDK6869361.1"/>
    </source>
</evidence>
<gene>
    <name evidence="2" type="ORF">QP354_09865</name>
</gene>
<name>A0AAP6C2N1_9LACO</name>
<dbReference type="RefSeq" id="WP_020807109.1">
    <property type="nucleotide sequence ID" value="NZ_BEXI01000004.1"/>
</dbReference>
<keyword evidence="1" id="KW-0812">Transmembrane</keyword>
<accession>A0AAP6C2N1</accession>
<organism evidence="2 3">
    <name type="scientific">Lactobacillus paragasseri</name>
    <dbReference type="NCBI Taxonomy" id="2107999"/>
    <lineage>
        <taxon>Bacteria</taxon>
        <taxon>Bacillati</taxon>
        <taxon>Bacillota</taxon>
        <taxon>Bacilli</taxon>
        <taxon>Lactobacillales</taxon>
        <taxon>Lactobacillaceae</taxon>
        <taxon>Lactobacillus</taxon>
    </lineage>
</organism>
<keyword evidence="1" id="KW-0472">Membrane</keyword>
<evidence type="ECO:0000256" key="1">
    <source>
        <dbReference type="SAM" id="Phobius"/>
    </source>
</evidence>
<sequence length="63" mass="7482">MLEKNISMRKIVRILTFVFMIIASVLFVFFGLKEITIFFGIIFVSFGYIWQLMGIKKNDKKEK</sequence>
<comment type="caution">
    <text evidence="2">The sequence shown here is derived from an EMBL/GenBank/DDBJ whole genome shotgun (WGS) entry which is preliminary data.</text>
</comment>
<proteinExistence type="predicted"/>
<keyword evidence="1" id="KW-1133">Transmembrane helix</keyword>
<dbReference type="AlphaFoldDB" id="A0AAP6C2N1"/>
<dbReference type="EMBL" id="JASOLY010000031">
    <property type="protein sequence ID" value="MDK6869361.1"/>
    <property type="molecule type" value="Genomic_DNA"/>
</dbReference>
<evidence type="ECO:0000313" key="3">
    <source>
        <dbReference type="Proteomes" id="UP001232113"/>
    </source>
</evidence>
<feature type="transmembrane region" description="Helical" evidence="1">
    <location>
        <begin position="12"/>
        <end position="31"/>
    </location>
</feature>
<dbReference type="Proteomes" id="UP001232113">
    <property type="component" value="Unassembled WGS sequence"/>
</dbReference>
<reference evidence="2" key="1">
    <citation type="submission" date="2023-05" db="EMBL/GenBank/DDBJ databases">
        <title>Cataloging the Phylogenetic Diversity of Human Bladder Bacteria.</title>
        <authorList>
            <person name="Du J."/>
        </authorList>
    </citation>
    <scope>NUCLEOTIDE SEQUENCE</scope>
    <source>
        <strain evidence="2">UMB6975B</strain>
    </source>
</reference>